<sequence>MDIRGQFSFDRSSRMEVPGQSLINFYTLRTEPHEGLEVGARLKWRGRLWDVESPPARYSGPRATAHVTVTIRERVNS</sequence>
<proteinExistence type="predicted"/>
<dbReference type="RefSeq" id="WP_380621447.1">
    <property type="nucleotide sequence ID" value="NZ_JBHSDK010000015.1"/>
</dbReference>
<dbReference type="EMBL" id="JBHSDK010000015">
    <property type="protein sequence ID" value="MFC4336022.1"/>
    <property type="molecule type" value="Genomic_DNA"/>
</dbReference>
<evidence type="ECO:0000313" key="1">
    <source>
        <dbReference type="EMBL" id="MFC4336022.1"/>
    </source>
</evidence>
<gene>
    <name evidence="1" type="ORF">ACFPET_12485</name>
</gene>
<reference evidence="2" key="1">
    <citation type="journal article" date="2019" name="Int. J. Syst. Evol. Microbiol.">
        <title>The Global Catalogue of Microorganisms (GCM) 10K type strain sequencing project: providing services to taxonomists for standard genome sequencing and annotation.</title>
        <authorList>
            <consortium name="The Broad Institute Genomics Platform"/>
            <consortium name="The Broad Institute Genome Sequencing Center for Infectious Disease"/>
            <person name="Wu L."/>
            <person name="Ma J."/>
        </authorList>
    </citation>
    <scope>NUCLEOTIDE SEQUENCE [LARGE SCALE GENOMIC DNA]</scope>
    <source>
        <strain evidence="2">IBRC-M 10908</strain>
    </source>
</reference>
<organism evidence="1 2">
    <name type="scientific">Salininema proteolyticum</name>
    <dbReference type="NCBI Taxonomy" id="1607685"/>
    <lineage>
        <taxon>Bacteria</taxon>
        <taxon>Bacillati</taxon>
        <taxon>Actinomycetota</taxon>
        <taxon>Actinomycetes</taxon>
        <taxon>Glycomycetales</taxon>
        <taxon>Glycomycetaceae</taxon>
        <taxon>Salininema</taxon>
    </lineage>
</organism>
<accession>A0ABV8TZJ7</accession>
<keyword evidence="2" id="KW-1185">Reference proteome</keyword>
<comment type="caution">
    <text evidence="1">The sequence shown here is derived from an EMBL/GenBank/DDBJ whole genome shotgun (WGS) entry which is preliminary data.</text>
</comment>
<evidence type="ECO:0000313" key="2">
    <source>
        <dbReference type="Proteomes" id="UP001595823"/>
    </source>
</evidence>
<protein>
    <submittedName>
        <fullName evidence="1">Phage head-tail adapter protein</fullName>
    </submittedName>
</protein>
<name>A0ABV8TZJ7_9ACTN</name>
<dbReference type="Proteomes" id="UP001595823">
    <property type="component" value="Unassembled WGS sequence"/>
</dbReference>